<reference evidence="2" key="1">
    <citation type="submission" date="2024-04" db="EMBL/GenBank/DDBJ databases">
        <authorList>
            <consortium name="Molecular Ecology Group"/>
        </authorList>
    </citation>
    <scope>NUCLEOTIDE SEQUENCE</scope>
</reference>
<name>A0AAV2N7W0_9HYME</name>
<sequence>MEPVRTAERAREQREREGECVYWRKGTRLLLTPRRRQRCRPSPRKARQDYAAILDVGKYPAPKEKLQSSEGSGMGGEVSRRYY</sequence>
<protein>
    <submittedName>
        <fullName evidence="2">Uncharacterized protein</fullName>
    </submittedName>
</protein>
<proteinExistence type="predicted"/>
<dbReference type="EMBL" id="OZ034833">
    <property type="protein sequence ID" value="CAL1675540.1"/>
    <property type="molecule type" value="Genomic_DNA"/>
</dbReference>
<evidence type="ECO:0000313" key="2">
    <source>
        <dbReference type="EMBL" id="CAL1675540.1"/>
    </source>
</evidence>
<keyword evidence="3" id="KW-1185">Reference proteome</keyword>
<organism evidence="2 3">
    <name type="scientific">Lasius platythorax</name>
    <dbReference type="NCBI Taxonomy" id="488582"/>
    <lineage>
        <taxon>Eukaryota</taxon>
        <taxon>Metazoa</taxon>
        <taxon>Ecdysozoa</taxon>
        <taxon>Arthropoda</taxon>
        <taxon>Hexapoda</taxon>
        <taxon>Insecta</taxon>
        <taxon>Pterygota</taxon>
        <taxon>Neoptera</taxon>
        <taxon>Endopterygota</taxon>
        <taxon>Hymenoptera</taxon>
        <taxon>Apocrita</taxon>
        <taxon>Aculeata</taxon>
        <taxon>Formicoidea</taxon>
        <taxon>Formicidae</taxon>
        <taxon>Formicinae</taxon>
        <taxon>Lasius</taxon>
        <taxon>Lasius</taxon>
    </lineage>
</organism>
<gene>
    <name evidence="2" type="ORF">LPLAT_LOCUS1882</name>
</gene>
<feature type="region of interest" description="Disordered" evidence="1">
    <location>
        <begin position="61"/>
        <end position="83"/>
    </location>
</feature>
<accession>A0AAV2N7W0</accession>
<evidence type="ECO:0000313" key="3">
    <source>
        <dbReference type="Proteomes" id="UP001497644"/>
    </source>
</evidence>
<evidence type="ECO:0000256" key="1">
    <source>
        <dbReference type="SAM" id="MobiDB-lite"/>
    </source>
</evidence>
<dbReference type="AlphaFoldDB" id="A0AAV2N7W0"/>
<dbReference type="Proteomes" id="UP001497644">
    <property type="component" value="Chromosome 10"/>
</dbReference>